<sequence length="368" mass="38753">MPSVWDRLGRKAELRSRAGLSRRPSPRRDLVDLASNDYLGLSAHSEVVDSAAAALREHGVGAGSSRAVRGTVGLHEELEEELARLSGRSSCLVYSSGYMANLGAVAALTPVRRGELRVLFDEHVHASLHDAARLAGAESIMVPHNDLNAFASLLAEHRPPLVVVESVYSVLGDAAPLRELESLCAEFEALLLVDEAHAFGVRGAEGGGLARGLSEETVVVSGTLSKAFASAGGFLVGPSVLRRHLVDTSRPFLYDTAPPPSVAAGALAALRISRSADDARERIRARIEAAAKRFGVAPSDGAILSVPAGEAAAAVEWQARAAGRGIAVGCFRPPSTPDHVSRLRLTVNASLPEAVFQEALDVLEEVRP</sequence>
<dbReference type="RefSeq" id="WP_380623408.1">
    <property type="nucleotide sequence ID" value="NZ_JBHSDK010000026.1"/>
</dbReference>
<dbReference type="Gene3D" id="3.40.640.10">
    <property type="entry name" value="Type I PLP-dependent aspartate aminotransferase-like (Major domain)"/>
    <property type="match status" value="1"/>
</dbReference>
<evidence type="ECO:0000256" key="7">
    <source>
        <dbReference type="ARBA" id="ARBA00022756"/>
    </source>
</evidence>
<dbReference type="Proteomes" id="UP001595823">
    <property type="component" value="Unassembled WGS sequence"/>
</dbReference>
<protein>
    <recommendedName>
        <fullName evidence="5">8-amino-7-oxononanoate synthase</fullName>
        <ecNumber evidence="5">2.3.1.47</ecNumber>
    </recommendedName>
    <alternativeName>
        <fullName evidence="9">7-keto-8-amino-pelargonic acid synthase</fullName>
    </alternativeName>
    <alternativeName>
        <fullName evidence="10">8-amino-7-ketopelargonate synthase</fullName>
    </alternativeName>
</protein>
<evidence type="ECO:0000313" key="14">
    <source>
        <dbReference type="EMBL" id="MFC4336952.1"/>
    </source>
</evidence>
<organism evidence="14 15">
    <name type="scientific">Salininema proteolyticum</name>
    <dbReference type="NCBI Taxonomy" id="1607685"/>
    <lineage>
        <taxon>Bacteria</taxon>
        <taxon>Bacillati</taxon>
        <taxon>Actinomycetota</taxon>
        <taxon>Actinomycetes</taxon>
        <taxon>Glycomycetales</taxon>
        <taxon>Glycomycetaceae</taxon>
        <taxon>Salininema</taxon>
    </lineage>
</organism>
<name>A0ABV8U280_9ACTN</name>
<reference evidence="15" key="1">
    <citation type="journal article" date="2019" name="Int. J. Syst. Evol. Microbiol.">
        <title>The Global Catalogue of Microorganisms (GCM) 10K type strain sequencing project: providing services to taxonomists for standard genome sequencing and annotation.</title>
        <authorList>
            <consortium name="The Broad Institute Genomics Platform"/>
            <consortium name="The Broad Institute Genome Sequencing Center for Infectious Disease"/>
            <person name="Wu L."/>
            <person name="Ma J."/>
        </authorList>
    </citation>
    <scope>NUCLEOTIDE SEQUENCE [LARGE SCALE GENOMIC DNA]</scope>
    <source>
        <strain evidence="15">IBRC-M 10908</strain>
    </source>
</reference>
<dbReference type="PANTHER" id="PTHR13693">
    <property type="entry name" value="CLASS II AMINOTRANSFERASE/8-AMINO-7-OXONONANOATE SYNTHASE"/>
    <property type="match status" value="1"/>
</dbReference>
<evidence type="ECO:0000256" key="1">
    <source>
        <dbReference type="ARBA" id="ARBA00001933"/>
    </source>
</evidence>
<dbReference type="GO" id="GO:0008710">
    <property type="term" value="F:8-amino-7-oxononanoate synthase activity"/>
    <property type="evidence" value="ECO:0007669"/>
    <property type="project" value="UniProtKB-EC"/>
</dbReference>
<comment type="catalytic activity">
    <reaction evidence="11">
        <text>6-carboxyhexanoyl-[ACP] + L-alanine + H(+) = (8S)-8-amino-7-oxononanoate + holo-[ACP] + CO2</text>
        <dbReference type="Rhea" id="RHEA:42288"/>
        <dbReference type="Rhea" id="RHEA-COMP:9685"/>
        <dbReference type="Rhea" id="RHEA-COMP:9955"/>
        <dbReference type="ChEBI" id="CHEBI:15378"/>
        <dbReference type="ChEBI" id="CHEBI:16526"/>
        <dbReference type="ChEBI" id="CHEBI:57972"/>
        <dbReference type="ChEBI" id="CHEBI:64479"/>
        <dbReference type="ChEBI" id="CHEBI:78846"/>
        <dbReference type="ChEBI" id="CHEBI:149468"/>
        <dbReference type="EC" id="2.3.1.47"/>
    </reaction>
</comment>
<evidence type="ECO:0000313" key="15">
    <source>
        <dbReference type="Proteomes" id="UP001595823"/>
    </source>
</evidence>
<dbReference type="InterPro" id="IPR015422">
    <property type="entry name" value="PyrdxlP-dep_Trfase_small"/>
</dbReference>
<keyword evidence="7" id="KW-0093">Biotin biosynthesis</keyword>
<comment type="subunit">
    <text evidence="4">Homodimer.</text>
</comment>
<comment type="cofactor">
    <cofactor evidence="1 12">
        <name>pyridoxal 5'-phosphate</name>
        <dbReference type="ChEBI" id="CHEBI:597326"/>
    </cofactor>
</comment>
<evidence type="ECO:0000256" key="4">
    <source>
        <dbReference type="ARBA" id="ARBA00011738"/>
    </source>
</evidence>
<feature type="domain" description="Aminotransferase class I/classII large" evidence="13">
    <location>
        <begin position="29"/>
        <end position="363"/>
    </location>
</feature>
<evidence type="ECO:0000256" key="11">
    <source>
        <dbReference type="ARBA" id="ARBA00047715"/>
    </source>
</evidence>
<keyword evidence="8 12" id="KW-0663">Pyridoxal phosphate</keyword>
<dbReference type="InterPro" id="IPR001917">
    <property type="entry name" value="Aminotrans_II_pyridoxalP_BS"/>
</dbReference>
<evidence type="ECO:0000256" key="12">
    <source>
        <dbReference type="RuleBase" id="RU003693"/>
    </source>
</evidence>
<evidence type="ECO:0000259" key="13">
    <source>
        <dbReference type="Pfam" id="PF00155"/>
    </source>
</evidence>
<dbReference type="Pfam" id="PF00155">
    <property type="entry name" value="Aminotran_1_2"/>
    <property type="match status" value="1"/>
</dbReference>
<evidence type="ECO:0000256" key="5">
    <source>
        <dbReference type="ARBA" id="ARBA00013187"/>
    </source>
</evidence>
<dbReference type="Gene3D" id="3.90.1150.10">
    <property type="entry name" value="Aspartate Aminotransferase, domain 1"/>
    <property type="match status" value="1"/>
</dbReference>
<dbReference type="InterPro" id="IPR004839">
    <property type="entry name" value="Aminotransferase_I/II_large"/>
</dbReference>
<dbReference type="InterPro" id="IPR015424">
    <property type="entry name" value="PyrdxlP-dep_Trfase"/>
</dbReference>
<dbReference type="InterPro" id="IPR015421">
    <property type="entry name" value="PyrdxlP-dep_Trfase_major"/>
</dbReference>
<evidence type="ECO:0000256" key="2">
    <source>
        <dbReference type="ARBA" id="ARBA00004746"/>
    </source>
</evidence>
<evidence type="ECO:0000256" key="3">
    <source>
        <dbReference type="ARBA" id="ARBA00010008"/>
    </source>
</evidence>
<comment type="pathway">
    <text evidence="2">Cofactor biosynthesis; biotin biosynthesis.</text>
</comment>
<evidence type="ECO:0000256" key="8">
    <source>
        <dbReference type="ARBA" id="ARBA00022898"/>
    </source>
</evidence>
<keyword evidence="15" id="KW-1185">Reference proteome</keyword>
<gene>
    <name evidence="14" type="ORF">ACFPET_17250</name>
</gene>
<dbReference type="EMBL" id="JBHSDK010000026">
    <property type="protein sequence ID" value="MFC4336952.1"/>
    <property type="molecule type" value="Genomic_DNA"/>
</dbReference>
<proteinExistence type="inferred from homology"/>
<evidence type="ECO:0000256" key="6">
    <source>
        <dbReference type="ARBA" id="ARBA00022679"/>
    </source>
</evidence>
<dbReference type="PROSITE" id="PS00599">
    <property type="entry name" value="AA_TRANSFER_CLASS_2"/>
    <property type="match status" value="1"/>
</dbReference>
<dbReference type="PANTHER" id="PTHR13693:SF100">
    <property type="entry name" value="8-AMINO-7-OXONONANOATE SYNTHASE"/>
    <property type="match status" value="1"/>
</dbReference>
<dbReference type="EC" id="2.3.1.47" evidence="5"/>
<evidence type="ECO:0000256" key="9">
    <source>
        <dbReference type="ARBA" id="ARBA00032610"/>
    </source>
</evidence>
<evidence type="ECO:0000256" key="10">
    <source>
        <dbReference type="ARBA" id="ARBA00033381"/>
    </source>
</evidence>
<accession>A0ABV8U280</accession>
<keyword evidence="14" id="KW-0012">Acyltransferase</keyword>
<comment type="similarity">
    <text evidence="3">Belongs to the class-II pyridoxal-phosphate-dependent aminotransferase family. BioF subfamily.</text>
</comment>
<keyword evidence="6 14" id="KW-0808">Transferase</keyword>
<dbReference type="InterPro" id="IPR050087">
    <property type="entry name" value="AON_synthase_class-II"/>
</dbReference>
<comment type="caution">
    <text evidence="14">The sequence shown here is derived from an EMBL/GenBank/DDBJ whole genome shotgun (WGS) entry which is preliminary data.</text>
</comment>
<dbReference type="SUPFAM" id="SSF53383">
    <property type="entry name" value="PLP-dependent transferases"/>
    <property type="match status" value="1"/>
</dbReference>